<proteinExistence type="predicted"/>
<keyword evidence="2" id="KW-0472">Membrane</keyword>
<keyword evidence="2" id="KW-1133">Transmembrane helix</keyword>
<organism evidence="4 5">
    <name type="scientific">Candidatus Fervidibacter japonicus</name>
    <dbReference type="NCBI Taxonomy" id="2035412"/>
    <lineage>
        <taxon>Bacteria</taxon>
        <taxon>Candidatus Fervidibacterota</taxon>
        <taxon>Candidatus Fervidibacter</taxon>
    </lineage>
</organism>
<reference evidence="5" key="1">
    <citation type="submission" date="2017-09" db="EMBL/GenBank/DDBJ databases">
        <title>Metaegenomics of thermophilic ammonia-oxidizing enrichment culture.</title>
        <authorList>
            <person name="Kato S."/>
            <person name="Suzuki K."/>
        </authorList>
    </citation>
    <scope>NUCLEOTIDE SEQUENCE [LARGE SCALE GENOMIC DNA]</scope>
</reference>
<feature type="region of interest" description="Disordered" evidence="1">
    <location>
        <begin position="881"/>
        <end position="933"/>
    </location>
</feature>
<dbReference type="SUPFAM" id="SSF53300">
    <property type="entry name" value="vWA-like"/>
    <property type="match status" value="2"/>
</dbReference>
<evidence type="ECO:0000313" key="5">
    <source>
        <dbReference type="Proteomes" id="UP000236173"/>
    </source>
</evidence>
<dbReference type="PANTHER" id="PTHR37947">
    <property type="entry name" value="BLL2462 PROTEIN"/>
    <property type="match status" value="1"/>
</dbReference>
<dbReference type="AlphaFoldDB" id="A0A2H5XEZ9"/>
<evidence type="ECO:0000259" key="3">
    <source>
        <dbReference type="PROSITE" id="PS50234"/>
    </source>
</evidence>
<dbReference type="Pfam" id="PF13519">
    <property type="entry name" value="VWA_2"/>
    <property type="match status" value="2"/>
</dbReference>
<evidence type="ECO:0000256" key="2">
    <source>
        <dbReference type="SAM" id="Phobius"/>
    </source>
</evidence>
<accession>A0A2H5XEZ9</accession>
<dbReference type="Pfam" id="PF07090">
    <property type="entry name" value="GATase1_like"/>
    <property type="match status" value="1"/>
</dbReference>
<dbReference type="Proteomes" id="UP000236173">
    <property type="component" value="Unassembled WGS sequence"/>
</dbReference>
<sequence length="946" mass="102536">MIRFAAPQWLLLLPLVGALLWWTGRQLAGMTPSRKRFVLALRAVVLGALVLALAGVQVRLVARRVCALFVVDASESVADAERPRLHAFIDRALKNAGNGDIVGIIVFGRNPLMEVVPAPLRAAPPLRARPDRSATDIAAALRLAMGLVPEGFAPRIVLFSDGNETMGDALSAALVAKSQGIPIDVVPLRTKSDRQDALVADVAMPAQVRRHQPFAAQVIVEATYGGEGVLRVDRDGVPVRKVPIRWVQGKNAVVVTLRADEPGVHRFRFVLDAGGDSELRNNIGMGLVKVAGEGRVLLAEGQPGEGAALAKALRTNGLKVTVVGQGGLPTRPEEWGNYEAVILVGYPAWAMSDKQMTTLSSWVQDSGIGLVMVGGEGSFLSGGYYGTDIAKVLPVDLEGRQRRVYPAATVLIVMDTSGSMAVMEGGVQKVHLAAQAAIETLRMLRPIDRFGVIVSGEGADWLVPIQDARRRDTIITQIQRIQAGGGGIYCRPSLELAAKAITAEVTRVRHIIFMGDTDDCDEQGGCFEIAQALRRMGVTITAVGFGRPNGKDAPFLQRLAQLGGGNFYIAQSARDLPKMFTADVSVMTRSAIEEHPFIPRLAGSDEMLNGIDFRSMPPLFGYCVTSDKPFARTLMRTDKGDPLLAVGQFGLGSSVAFTSDASGRWGRAWLGWGEFGKLWANIVKSALRKAAHGNYDLWVQVAKGRATIELFAADERGEPVNLLQPQAIVSGPSGESKTVVLQQEGVGRYRGTVAAGETGIYRVTVTERDASGQMGVYVASFAVPYPTEYRFVRPNERLLRQLSAITGGRFGVPPEAVFALPRQRQGAIVDLWQGCLVAALMALLLDIAARRLAIGIPEFVAAFVRRWDAWRQQRRVRPVPVTERTQRLLSAKQRAQRQPAPSGSTELPKRQAPTECPVTAQPRSPSDRRSAQVTERLLDIKRRYRQ</sequence>
<dbReference type="PANTHER" id="PTHR37947:SF2">
    <property type="entry name" value="VON WILLEBRAND FACTOR TYPE A"/>
    <property type="match status" value="1"/>
</dbReference>
<dbReference type="EMBL" id="BEHT01000035">
    <property type="protein sequence ID" value="GBC99717.1"/>
    <property type="molecule type" value="Genomic_DNA"/>
</dbReference>
<dbReference type="InterPro" id="IPR036465">
    <property type="entry name" value="vWFA_dom_sf"/>
</dbReference>
<dbReference type="InterPro" id="IPR029062">
    <property type="entry name" value="Class_I_gatase-like"/>
</dbReference>
<feature type="transmembrane region" description="Helical" evidence="2">
    <location>
        <begin position="36"/>
        <end position="56"/>
    </location>
</feature>
<gene>
    <name evidence="4" type="ORF">HRbin17_02248</name>
</gene>
<protein>
    <recommendedName>
        <fullName evidence="3">VWFA domain-containing protein</fullName>
    </recommendedName>
</protein>
<dbReference type="CDD" id="cd00198">
    <property type="entry name" value="vWFA"/>
    <property type="match status" value="1"/>
</dbReference>
<dbReference type="InterPro" id="IPR010768">
    <property type="entry name" value="GATase1-like"/>
</dbReference>
<evidence type="ECO:0000313" key="4">
    <source>
        <dbReference type="EMBL" id="GBC99717.1"/>
    </source>
</evidence>
<evidence type="ECO:0000256" key="1">
    <source>
        <dbReference type="SAM" id="MobiDB-lite"/>
    </source>
</evidence>
<keyword evidence="2" id="KW-0812">Transmembrane</keyword>
<dbReference type="InterPro" id="IPR002035">
    <property type="entry name" value="VWF_A"/>
</dbReference>
<dbReference type="SMART" id="SM00327">
    <property type="entry name" value="VWA"/>
    <property type="match status" value="2"/>
</dbReference>
<dbReference type="PROSITE" id="PS50234">
    <property type="entry name" value="VWFA"/>
    <property type="match status" value="1"/>
</dbReference>
<dbReference type="Gene3D" id="3.40.50.410">
    <property type="entry name" value="von Willebrand factor, type A domain"/>
    <property type="match status" value="1"/>
</dbReference>
<feature type="transmembrane region" description="Helical" evidence="2">
    <location>
        <begin position="6"/>
        <end position="24"/>
    </location>
</feature>
<name>A0A2H5XEZ9_9BACT</name>
<dbReference type="SUPFAM" id="SSF52317">
    <property type="entry name" value="Class I glutamine amidotransferase-like"/>
    <property type="match status" value="1"/>
</dbReference>
<comment type="caution">
    <text evidence="4">The sequence shown here is derived from an EMBL/GenBank/DDBJ whole genome shotgun (WGS) entry which is preliminary data.</text>
</comment>
<feature type="domain" description="VWFA" evidence="3">
    <location>
        <begin position="409"/>
        <end position="584"/>
    </location>
</feature>
<dbReference type="Gene3D" id="3.40.50.880">
    <property type="match status" value="2"/>
</dbReference>